<sequence length="86" mass="9103">MTATTVTLVVMGAWALMLFVPSMFPALLMSAGFGVGIAYMMFLRQGGEGDLAAALIAVAPIAAGAVFVAWPVGAIFRWVLRSKRLR</sequence>
<dbReference type="RefSeq" id="WP_109758663.1">
    <property type="nucleotide sequence ID" value="NZ_CP034588.1"/>
</dbReference>
<feature type="transmembrane region" description="Helical" evidence="1">
    <location>
        <begin position="51"/>
        <end position="80"/>
    </location>
</feature>
<evidence type="ECO:0000256" key="1">
    <source>
        <dbReference type="SAM" id="Phobius"/>
    </source>
</evidence>
<dbReference type="Proteomes" id="UP000245390">
    <property type="component" value="Unassembled WGS sequence"/>
</dbReference>
<feature type="transmembrane region" description="Helical" evidence="1">
    <location>
        <begin position="12"/>
        <end position="39"/>
    </location>
</feature>
<dbReference type="AlphaFoldDB" id="A0A316G7G2"/>
<name>A0A316G7G2_9RHOB</name>
<comment type="caution">
    <text evidence="2">The sequence shown here is derived from an EMBL/GenBank/DDBJ whole genome shotgun (WGS) entry which is preliminary data.</text>
</comment>
<keyword evidence="3" id="KW-1185">Reference proteome</keyword>
<dbReference type="KEGG" id="salo:EF888_08905"/>
<accession>A0A316G7G2</accession>
<reference evidence="2 3" key="1">
    <citation type="submission" date="2018-05" db="EMBL/GenBank/DDBJ databases">
        <title>Genomic Encyclopedia of Type Strains, Phase IV (KMG-IV): sequencing the most valuable type-strain genomes for metagenomic binning, comparative biology and taxonomic classification.</title>
        <authorList>
            <person name="Goeker M."/>
        </authorList>
    </citation>
    <scope>NUCLEOTIDE SEQUENCE [LARGE SCALE GENOMIC DNA]</scope>
    <source>
        <strain evidence="2 3">DSM 103371</strain>
    </source>
</reference>
<keyword evidence="1" id="KW-0472">Membrane</keyword>
<keyword evidence="1" id="KW-1133">Transmembrane helix</keyword>
<gene>
    <name evidence="2" type="ORF">C8D95_103133</name>
</gene>
<protein>
    <submittedName>
        <fullName evidence="2">Uncharacterized protein</fullName>
    </submittedName>
</protein>
<keyword evidence="1" id="KW-0812">Transmembrane</keyword>
<dbReference type="EMBL" id="QGGV01000003">
    <property type="protein sequence ID" value="PWK56899.1"/>
    <property type="molecule type" value="Genomic_DNA"/>
</dbReference>
<proteinExistence type="predicted"/>
<organism evidence="2 3">
    <name type="scientific">Silicimonas algicola</name>
    <dbReference type="NCBI Taxonomy" id="1826607"/>
    <lineage>
        <taxon>Bacteria</taxon>
        <taxon>Pseudomonadati</taxon>
        <taxon>Pseudomonadota</taxon>
        <taxon>Alphaproteobacteria</taxon>
        <taxon>Rhodobacterales</taxon>
        <taxon>Paracoccaceae</taxon>
    </lineage>
</organism>
<evidence type="ECO:0000313" key="2">
    <source>
        <dbReference type="EMBL" id="PWK56899.1"/>
    </source>
</evidence>
<evidence type="ECO:0000313" key="3">
    <source>
        <dbReference type="Proteomes" id="UP000245390"/>
    </source>
</evidence>